<feature type="compositionally biased region" description="Acidic residues" evidence="1">
    <location>
        <begin position="79"/>
        <end position="96"/>
    </location>
</feature>
<sequence>MPSQGSNVTLTFLDPSPPPSSPPRKRRKRTGDTSSLGAIAPSSPLSNVDSDMDAEGSPDPEVITTPNRGANTCSKSDELNVDGEDPDADADADGDTDTEHGQLFQNAEADSNVGDSSSGGSSRLSVKDVVTTSSSSTVSSPPLNVSVKLRKEIIKTNKDYQYSRGGNERQAIRDAERNWVKRNAGRIGKCTCCIKKDCFFDGERARCIGCSVGKTRCSHLDTFRYERVAEKLKISTEVVRAVVGSTTATRKTSETRKKPNKTREQAERAKGKRPRTRKSARIALNDPDEVTKTEPGDILDEREGNHPSERLPQIGDHDLDKDIPVRSAAPKPTRNLSRGPPNLANLRSHSESLDLGGTESSEAHAGGYPENPDSIDEVMHDPDSRLMGMLSPPPIELSHRHLEGPPPTGGSQPLNLIAAVSRAAERSASNWDFTATGGDIAVSRAGVLQGASEISTDTPDNSIVTSAVGSSSTLSAGMNESIITNVKLDFLPSPRVTHVEPAGTRCTRFESKGSGELIMDALRPQDSEAVDVTESSRDAAGLLNLSHWNEGAEKDAFPADGSGAPTVRDIREASTNVSHLLPPWDTGARPQHGRSETPLTYDCAPHGTPSLFSSTDLARAWNDEGVLPNSFNLANATQSTDMQLGMGESNAEESAELMLWTSMVKAQGAFRDGYGPAGEVEDFFDVAFEIYETLFG</sequence>
<proteinExistence type="predicted"/>
<evidence type="ECO:0008006" key="4">
    <source>
        <dbReference type="Google" id="ProtNLM"/>
    </source>
</evidence>
<reference evidence="2 3" key="1">
    <citation type="submission" date="2024-05" db="EMBL/GenBank/DDBJ databases">
        <title>A draft genome resource for the thread blight pathogen Marasmius tenuissimus strain MS-2.</title>
        <authorList>
            <person name="Yulfo-Soto G.E."/>
            <person name="Baruah I.K."/>
            <person name="Amoako-Attah I."/>
            <person name="Bukari Y."/>
            <person name="Meinhardt L.W."/>
            <person name="Bailey B.A."/>
            <person name="Cohen S.P."/>
        </authorList>
    </citation>
    <scope>NUCLEOTIDE SEQUENCE [LARGE SCALE GENOMIC DNA]</scope>
    <source>
        <strain evidence="2 3">MS-2</strain>
    </source>
</reference>
<dbReference type="Proteomes" id="UP001437256">
    <property type="component" value="Unassembled WGS sequence"/>
</dbReference>
<protein>
    <recommendedName>
        <fullName evidence="4">Zn(2)-C6 fungal-type domain-containing protein</fullName>
    </recommendedName>
</protein>
<feature type="compositionally biased region" description="Polar residues" evidence="1">
    <location>
        <begin position="64"/>
        <end position="74"/>
    </location>
</feature>
<feature type="compositionally biased region" description="Basic residues" evidence="1">
    <location>
        <begin position="270"/>
        <end position="280"/>
    </location>
</feature>
<accession>A0ABR2ZH93</accession>
<feature type="region of interest" description="Disordered" evidence="1">
    <location>
        <begin position="246"/>
        <end position="383"/>
    </location>
</feature>
<feature type="compositionally biased region" description="Polar residues" evidence="1">
    <location>
        <begin position="1"/>
        <end position="10"/>
    </location>
</feature>
<name>A0ABR2ZH93_9AGAR</name>
<evidence type="ECO:0000313" key="2">
    <source>
        <dbReference type="EMBL" id="KAL0060715.1"/>
    </source>
</evidence>
<evidence type="ECO:0000313" key="3">
    <source>
        <dbReference type="Proteomes" id="UP001437256"/>
    </source>
</evidence>
<comment type="caution">
    <text evidence="2">The sequence shown here is derived from an EMBL/GenBank/DDBJ whole genome shotgun (WGS) entry which is preliminary data.</text>
</comment>
<gene>
    <name evidence="2" type="ORF">AAF712_012495</name>
</gene>
<feature type="compositionally biased region" description="Low complexity" evidence="1">
    <location>
        <begin position="111"/>
        <end position="140"/>
    </location>
</feature>
<feature type="compositionally biased region" description="Basic and acidic residues" evidence="1">
    <location>
        <begin position="251"/>
        <end position="269"/>
    </location>
</feature>
<dbReference type="EMBL" id="JBBXMP010000164">
    <property type="protein sequence ID" value="KAL0060715.1"/>
    <property type="molecule type" value="Genomic_DNA"/>
</dbReference>
<organism evidence="2 3">
    <name type="scientific">Marasmius tenuissimus</name>
    <dbReference type="NCBI Taxonomy" id="585030"/>
    <lineage>
        <taxon>Eukaryota</taxon>
        <taxon>Fungi</taxon>
        <taxon>Dikarya</taxon>
        <taxon>Basidiomycota</taxon>
        <taxon>Agaricomycotina</taxon>
        <taxon>Agaricomycetes</taxon>
        <taxon>Agaricomycetidae</taxon>
        <taxon>Agaricales</taxon>
        <taxon>Marasmiineae</taxon>
        <taxon>Marasmiaceae</taxon>
        <taxon>Marasmius</taxon>
    </lineage>
</organism>
<feature type="compositionally biased region" description="Basic and acidic residues" evidence="1">
    <location>
        <begin position="289"/>
        <end position="324"/>
    </location>
</feature>
<feature type="region of interest" description="Disordered" evidence="1">
    <location>
        <begin position="1"/>
        <end position="142"/>
    </location>
</feature>
<evidence type="ECO:0000256" key="1">
    <source>
        <dbReference type="SAM" id="MobiDB-lite"/>
    </source>
</evidence>
<keyword evidence="3" id="KW-1185">Reference proteome</keyword>